<gene>
    <name evidence="2" type="ORF">B0A48_05916</name>
</gene>
<evidence type="ECO:0000256" key="1">
    <source>
        <dbReference type="SAM" id="MobiDB-lite"/>
    </source>
</evidence>
<protein>
    <recommendedName>
        <fullName evidence="4">Ino eighty subunit 1</fullName>
    </recommendedName>
</protein>
<dbReference type="InParanoid" id="A0A1V8TCD0"/>
<feature type="region of interest" description="Disordered" evidence="1">
    <location>
        <begin position="395"/>
        <end position="569"/>
    </location>
</feature>
<comment type="caution">
    <text evidence="2">The sequence shown here is derived from an EMBL/GenBank/DDBJ whole genome shotgun (WGS) entry which is preliminary data.</text>
</comment>
<evidence type="ECO:0000313" key="3">
    <source>
        <dbReference type="Proteomes" id="UP000192596"/>
    </source>
</evidence>
<dbReference type="PANTHER" id="PTHR37287:SF1">
    <property type="entry name" value="INO EIGHTY SUBUNIT 1"/>
    <property type="match status" value="1"/>
</dbReference>
<feature type="region of interest" description="Disordered" evidence="1">
    <location>
        <begin position="1"/>
        <end position="46"/>
    </location>
</feature>
<proteinExistence type="predicted"/>
<dbReference type="InterPro" id="IPR038014">
    <property type="entry name" value="Ies1"/>
</dbReference>
<dbReference type="GO" id="GO:0031011">
    <property type="term" value="C:Ino80 complex"/>
    <property type="evidence" value="ECO:0007669"/>
    <property type="project" value="InterPro"/>
</dbReference>
<name>A0A1V8TCD0_9PEZI</name>
<feature type="compositionally biased region" description="Polar residues" evidence="1">
    <location>
        <begin position="550"/>
        <end position="567"/>
    </location>
</feature>
<dbReference type="OrthoDB" id="5413003at2759"/>
<dbReference type="STRING" id="1507870.A0A1V8TCD0"/>
<feature type="compositionally biased region" description="Polar residues" evidence="1">
    <location>
        <begin position="474"/>
        <end position="487"/>
    </location>
</feature>
<sequence>MSALESILHAEPPGPMPTAAGPRPDSSNAPSDVMAPTSILQSQPERNETLVADKAITEDAVLDQAQTPDGTGNINSIATSVRRNASGSVSSVYSGNKIRHLKKEDGIPLWRKDIQYEFLKLILYDKTRCFTKQSDGTGGHTFADVYVDAMAKSSKCSKILKEKLLVDMEGAISMAMVCLLVNVGRMNTTLNFFPEMRAQLRTYHSIPALQARQDPNAYKQLQDAPRLKSILKGATEDEPQPSTLDDVKLASKPRTNPVNLIFILAQFAPKISETHFVAPRDFYDLVMRPTLSSTSRARAFLWLIWWYLESDFSLADTQRNPFGAGQYGEGEEGTGVLPLKVPTLESLTEEQAALENIDTDDEQLFGEVKRKERIAILASEPSPAMTALKRARKEKGLGQGYKSEDEGSESGWWKNGDTKSVTSAMQHAYGPDNDSMHTRTPSPVAGRISDAKPTAAMPSDMRITTLLNDEETPSRASSPLPTPQASSKKGPGPGRGNWRRTKNKDSDEPHAARSISREASHQVPLLPSTPYGFVSQRVEPAKPTPGLPGPSTNPSAPAQPSRTSFGTFPSPVARTDQHVPTPSYQAQKRNRGVTQHQSALINHRKQQIEYTLDRRIRQVHHRAREAREDEGAIFRTWKRIRLMPVEYDSEVEGIKIRKARERGEKDEDLRKMEGKIGDEVEAKKPRVLMAGFVPSEGENVDLGEEVKSVGSSLRRCRRRLERWESSGMMAMAVGNARRRWQDEAIERDRGRGRRRLDLDAGGVEYAESGAGRGAQSGVAGRGHAHGFAAHTGGGHMNGAPKGTEGHHDDEQVYADYAEISEDDEDDEMVDEE</sequence>
<evidence type="ECO:0000313" key="2">
    <source>
        <dbReference type="EMBL" id="OQO09025.1"/>
    </source>
</evidence>
<feature type="compositionally biased region" description="Basic and acidic residues" evidence="1">
    <location>
        <begin position="503"/>
        <end position="520"/>
    </location>
</feature>
<dbReference type="PANTHER" id="PTHR37287">
    <property type="entry name" value="INO EIGHTY SUBUNIT 1"/>
    <property type="match status" value="1"/>
</dbReference>
<keyword evidence="3" id="KW-1185">Reference proteome</keyword>
<dbReference type="AlphaFoldDB" id="A0A1V8TCD0"/>
<dbReference type="EMBL" id="NAJO01000011">
    <property type="protein sequence ID" value="OQO09025.1"/>
    <property type="molecule type" value="Genomic_DNA"/>
</dbReference>
<dbReference type="Proteomes" id="UP000192596">
    <property type="component" value="Unassembled WGS sequence"/>
</dbReference>
<evidence type="ECO:0008006" key="4">
    <source>
        <dbReference type="Google" id="ProtNLM"/>
    </source>
</evidence>
<organism evidence="2 3">
    <name type="scientific">Cryoendolithus antarcticus</name>
    <dbReference type="NCBI Taxonomy" id="1507870"/>
    <lineage>
        <taxon>Eukaryota</taxon>
        <taxon>Fungi</taxon>
        <taxon>Dikarya</taxon>
        <taxon>Ascomycota</taxon>
        <taxon>Pezizomycotina</taxon>
        <taxon>Dothideomycetes</taxon>
        <taxon>Dothideomycetidae</taxon>
        <taxon>Cladosporiales</taxon>
        <taxon>Cladosporiaceae</taxon>
        <taxon>Cryoendolithus</taxon>
    </lineage>
</organism>
<reference evidence="3" key="1">
    <citation type="submission" date="2017-03" db="EMBL/GenBank/DDBJ databases">
        <title>Genomes of endolithic fungi from Antarctica.</title>
        <authorList>
            <person name="Coleine C."/>
            <person name="Masonjones S."/>
            <person name="Stajich J.E."/>
        </authorList>
    </citation>
    <scope>NUCLEOTIDE SEQUENCE [LARGE SCALE GENOMIC DNA]</scope>
    <source>
        <strain evidence="3">CCFEE 5527</strain>
    </source>
</reference>
<feature type="region of interest" description="Disordered" evidence="1">
    <location>
        <begin position="767"/>
        <end position="811"/>
    </location>
</feature>
<accession>A0A1V8TCD0</accession>